<dbReference type="Proteomes" id="UP000198862">
    <property type="component" value="Unassembled WGS sequence"/>
</dbReference>
<keyword evidence="2" id="KW-0808">Transferase</keyword>
<dbReference type="STRING" id="1123010.SAMN02745724_05251"/>
<dbReference type="AlphaFoldDB" id="A0A1I1UIU7"/>
<proteinExistence type="predicted"/>
<name>A0A1I1UIU7_9GAMM</name>
<gene>
    <name evidence="2" type="ORF">SAMN02745724_05251</name>
</gene>
<dbReference type="Gene3D" id="3.40.630.30">
    <property type="match status" value="1"/>
</dbReference>
<dbReference type="GO" id="GO:0016747">
    <property type="term" value="F:acyltransferase activity, transferring groups other than amino-acyl groups"/>
    <property type="evidence" value="ECO:0007669"/>
    <property type="project" value="InterPro"/>
</dbReference>
<dbReference type="PROSITE" id="PS51186">
    <property type="entry name" value="GNAT"/>
    <property type="match status" value="1"/>
</dbReference>
<dbReference type="InterPro" id="IPR000182">
    <property type="entry name" value="GNAT_dom"/>
</dbReference>
<dbReference type="EMBL" id="FOLO01000090">
    <property type="protein sequence ID" value="SFD70751.1"/>
    <property type="molecule type" value="Genomic_DNA"/>
</dbReference>
<keyword evidence="3" id="KW-1185">Reference proteome</keyword>
<accession>A0A1I1UIU7</accession>
<dbReference type="RefSeq" id="WP_091991707.1">
    <property type="nucleotide sequence ID" value="NZ_FOLO01000090.1"/>
</dbReference>
<evidence type="ECO:0000259" key="1">
    <source>
        <dbReference type="PROSITE" id="PS51186"/>
    </source>
</evidence>
<dbReference type="OrthoDB" id="2380306at2"/>
<protein>
    <submittedName>
        <fullName evidence="2">Acetyltransferase (GNAT) domain-containing protein</fullName>
    </submittedName>
</protein>
<sequence>MEFQQYTSEHRTKCVEVFDSNIGKYFDLSEREEFIAFLDSLNESGDYYVYVKDNRVLACGGIGVNSTVASLDWGVVHRDLHGQGLGTNLTDFRLVRLKANSAIDVVKIETSQHTEGFYKKRGFMTTKVVKNGFGEGIDCVSMEYRVAL</sequence>
<dbReference type="Pfam" id="PF13673">
    <property type="entry name" value="Acetyltransf_10"/>
    <property type="match status" value="1"/>
</dbReference>
<dbReference type="SUPFAM" id="SSF55729">
    <property type="entry name" value="Acyl-CoA N-acyltransferases (Nat)"/>
    <property type="match status" value="1"/>
</dbReference>
<reference evidence="2 3" key="1">
    <citation type="submission" date="2016-10" db="EMBL/GenBank/DDBJ databases">
        <authorList>
            <person name="de Groot N.N."/>
        </authorList>
    </citation>
    <scope>NUCLEOTIDE SEQUENCE [LARGE SCALE GENOMIC DNA]</scope>
    <source>
        <strain evidence="2 3">DSM 6059</strain>
    </source>
</reference>
<organism evidence="2 3">
    <name type="scientific">Pseudoalteromonas denitrificans DSM 6059</name>
    <dbReference type="NCBI Taxonomy" id="1123010"/>
    <lineage>
        <taxon>Bacteria</taxon>
        <taxon>Pseudomonadati</taxon>
        <taxon>Pseudomonadota</taxon>
        <taxon>Gammaproteobacteria</taxon>
        <taxon>Alteromonadales</taxon>
        <taxon>Pseudoalteromonadaceae</taxon>
        <taxon>Pseudoalteromonas</taxon>
    </lineage>
</organism>
<evidence type="ECO:0000313" key="2">
    <source>
        <dbReference type="EMBL" id="SFD70751.1"/>
    </source>
</evidence>
<feature type="domain" description="N-acetyltransferase" evidence="1">
    <location>
        <begin position="1"/>
        <end position="147"/>
    </location>
</feature>
<evidence type="ECO:0000313" key="3">
    <source>
        <dbReference type="Proteomes" id="UP000198862"/>
    </source>
</evidence>
<dbReference type="InterPro" id="IPR016181">
    <property type="entry name" value="Acyl_CoA_acyltransferase"/>
</dbReference>